<sequence length="71" mass="7930">MAGYNEGDKVRWNWSGSTASGKIVKVYTSKTTLTIKGSEITRHASEDEPAYRIEQEDGDEVLKSHSEVRKA</sequence>
<dbReference type="EMBL" id="AONG01000003">
    <property type="protein sequence ID" value="KIQ70880.1"/>
    <property type="molecule type" value="Genomic_DNA"/>
</dbReference>
<dbReference type="Proteomes" id="UP000035100">
    <property type="component" value="Unassembled WGS sequence"/>
</dbReference>
<dbReference type="PATRIC" id="fig|1123501.6.peg.311"/>
<evidence type="ECO:0000259" key="2">
    <source>
        <dbReference type="Pfam" id="PF11160"/>
    </source>
</evidence>
<dbReference type="RefSeq" id="WP_018304386.1">
    <property type="nucleotide sequence ID" value="NZ_KB902313.1"/>
</dbReference>
<dbReference type="eggNOG" id="ENOG5032YVA">
    <property type="taxonomic scope" value="Bacteria"/>
</dbReference>
<evidence type="ECO:0000313" key="3">
    <source>
        <dbReference type="EMBL" id="KIQ70880.1"/>
    </source>
</evidence>
<protein>
    <recommendedName>
        <fullName evidence="2">Hypervirulence associated protein TUDOR domain-containing protein</fullName>
    </recommendedName>
</protein>
<reference evidence="3 4" key="1">
    <citation type="submission" date="2013-01" db="EMBL/GenBank/DDBJ databases">
        <authorList>
            <person name="Fiebig A."/>
            <person name="Goeker M."/>
            <person name="Klenk H.-P.P."/>
        </authorList>
    </citation>
    <scope>NUCLEOTIDE SEQUENCE [LARGE SCALE GENOMIC DNA]</scope>
    <source>
        <strain evidence="3 4">DSM 24838</strain>
    </source>
</reference>
<accession>A0A0D0NRL6</accession>
<dbReference type="STRING" id="1123501.Wenmar_00254"/>
<feature type="domain" description="Hypervirulence associated protein TUDOR" evidence="2">
    <location>
        <begin position="7"/>
        <end position="68"/>
    </location>
</feature>
<dbReference type="OrthoDB" id="283968at2"/>
<gene>
    <name evidence="3" type="ORF">Wenmar_00254</name>
</gene>
<proteinExistence type="predicted"/>
<dbReference type="InterPro" id="IPR021331">
    <property type="entry name" value="Hva1_TUDOR"/>
</dbReference>
<comment type="caution">
    <text evidence="3">The sequence shown here is derived from an EMBL/GenBank/DDBJ whole genome shotgun (WGS) entry which is preliminary data.</text>
</comment>
<dbReference type="Pfam" id="PF11160">
    <property type="entry name" value="Hva1_TUDOR"/>
    <property type="match status" value="1"/>
</dbReference>
<evidence type="ECO:0000313" key="4">
    <source>
        <dbReference type="Proteomes" id="UP000035100"/>
    </source>
</evidence>
<dbReference type="AlphaFoldDB" id="A0A0D0NRL6"/>
<name>A0A0D0NRL6_9RHOB</name>
<keyword evidence="4" id="KW-1185">Reference proteome</keyword>
<evidence type="ECO:0000256" key="1">
    <source>
        <dbReference type="SAM" id="MobiDB-lite"/>
    </source>
</evidence>
<feature type="region of interest" description="Disordered" evidence="1">
    <location>
        <begin position="44"/>
        <end position="71"/>
    </location>
</feature>
<organism evidence="3 4">
    <name type="scientific">Wenxinia marina DSM 24838</name>
    <dbReference type="NCBI Taxonomy" id="1123501"/>
    <lineage>
        <taxon>Bacteria</taxon>
        <taxon>Pseudomonadati</taxon>
        <taxon>Pseudomonadota</taxon>
        <taxon>Alphaproteobacteria</taxon>
        <taxon>Rhodobacterales</taxon>
        <taxon>Roseobacteraceae</taxon>
        <taxon>Wenxinia</taxon>
    </lineage>
</organism>